<organism evidence="1 2">
    <name type="scientific">Bauhinia variegata</name>
    <name type="common">Purple orchid tree</name>
    <name type="synonym">Phanera variegata</name>
    <dbReference type="NCBI Taxonomy" id="167791"/>
    <lineage>
        <taxon>Eukaryota</taxon>
        <taxon>Viridiplantae</taxon>
        <taxon>Streptophyta</taxon>
        <taxon>Embryophyta</taxon>
        <taxon>Tracheophyta</taxon>
        <taxon>Spermatophyta</taxon>
        <taxon>Magnoliopsida</taxon>
        <taxon>eudicotyledons</taxon>
        <taxon>Gunneridae</taxon>
        <taxon>Pentapetalae</taxon>
        <taxon>rosids</taxon>
        <taxon>fabids</taxon>
        <taxon>Fabales</taxon>
        <taxon>Fabaceae</taxon>
        <taxon>Cercidoideae</taxon>
        <taxon>Cercideae</taxon>
        <taxon>Bauhiniinae</taxon>
        <taxon>Bauhinia</taxon>
    </lineage>
</organism>
<proteinExistence type="predicted"/>
<reference evidence="1 2" key="1">
    <citation type="journal article" date="2022" name="DNA Res.">
        <title>Chromosomal-level genome assembly of the orchid tree Bauhinia variegata (Leguminosae; Cercidoideae) supports the allotetraploid origin hypothesis of Bauhinia.</title>
        <authorList>
            <person name="Zhong Y."/>
            <person name="Chen Y."/>
            <person name="Zheng D."/>
            <person name="Pang J."/>
            <person name="Liu Y."/>
            <person name="Luo S."/>
            <person name="Meng S."/>
            <person name="Qian L."/>
            <person name="Wei D."/>
            <person name="Dai S."/>
            <person name="Zhou R."/>
        </authorList>
    </citation>
    <scope>NUCLEOTIDE SEQUENCE [LARGE SCALE GENOMIC DNA]</scope>
    <source>
        <strain evidence="1">BV-YZ2020</strain>
    </source>
</reference>
<sequence length="661" mass="75127">MNFPDVKPIALWEPISTAGPSEVDLARNNELEKILETEGLYESGDEAAKRQEVLGRLDQIVKSWVKKVAKAKEFNEQLIEEANAKIFTFGSYRIGVHGPGADIDTLCVGPRYVNRNEDFFGELHKILMEEPDIEELHPVPDARVPLMGFKMNGVSIDLLYAKLELWVVPEDLDISDDSVLQNLDEQSILSLNGSRVTDQILRLVPNIQTFRTALRFIKFWAKRRGVYSNVAGFLGGINWAILVARLCQLFPNAVSSMLVSRFFKIFSQWRWPNPVILCPIKDRSMNLPVWDPRRNLNDRKHLMPIITPAFPSTNSSYNVSNSTLRVMQEEFQRGNQICESIEGGTNGWPTLFEPFSFFQEYKNFLQIDITAKNSVDLMNWKGWVESRIRQLILKIERNTRQLLQCHPHPGEFSDKHRPHHSCYFMGLQRKLGISAQECQSFDLRRTVEEFKHTVSMYNLWKSGMSIYVSHIKRKQIPQFALHGETSANPEEVVARKKRKHHEPNTANKLIRLSTMQHVKNPNAAEEKRRPDSNAISENNCVNKSHSSGNSLCSLSRDSSSSDCVSTEIVCFSKGTSSPLVNQQSISNSDELEELEEKEMNSLQSGVAAREAEMKFSETANGTLVQKAEPEELEDTSLNEVTPTAPAIPVRFSFTTLVKTRG</sequence>
<accession>A0ACB9PNP8</accession>
<name>A0ACB9PNP8_BAUVA</name>
<dbReference type="EMBL" id="CM039429">
    <property type="protein sequence ID" value="KAI4348140.1"/>
    <property type="molecule type" value="Genomic_DNA"/>
</dbReference>
<comment type="caution">
    <text evidence="1">The sequence shown here is derived from an EMBL/GenBank/DDBJ whole genome shotgun (WGS) entry which is preliminary data.</text>
</comment>
<evidence type="ECO:0000313" key="1">
    <source>
        <dbReference type="EMBL" id="KAI4348140.1"/>
    </source>
</evidence>
<gene>
    <name evidence="1" type="ORF">L6164_008899</name>
</gene>
<evidence type="ECO:0000313" key="2">
    <source>
        <dbReference type="Proteomes" id="UP000828941"/>
    </source>
</evidence>
<protein>
    <submittedName>
        <fullName evidence="1">Uncharacterized protein</fullName>
    </submittedName>
</protein>
<keyword evidence="2" id="KW-1185">Reference proteome</keyword>
<dbReference type="Proteomes" id="UP000828941">
    <property type="component" value="Chromosome 4"/>
</dbReference>